<name>A0A8X6F9A6_TRICU</name>
<sequence>MREGIESFHTKRWVNGGTPKRWKRKMIFGLENSSLRLMNARRNWSFVGPNRRQVQKTWKSERRKSPSQLAKQLSQWRSTSSRLSYQI</sequence>
<comment type="caution">
    <text evidence="2">The sequence shown here is derived from an EMBL/GenBank/DDBJ whole genome shotgun (WGS) entry which is preliminary data.</text>
</comment>
<proteinExistence type="predicted"/>
<accession>A0A8X6F9A6</accession>
<keyword evidence="3" id="KW-1185">Reference proteome</keyword>
<protein>
    <submittedName>
        <fullName evidence="2">Uncharacterized protein</fullName>
    </submittedName>
</protein>
<dbReference type="AlphaFoldDB" id="A0A8X6F9A6"/>
<dbReference type="EMBL" id="BMAO01001420">
    <property type="protein sequence ID" value="GFQ73196.1"/>
    <property type="molecule type" value="Genomic_DNA"/>
</dbReference>
<evidence type="ECO:0000313" key="3">
    <source>
        <dbReference type="Proteomes" id="UP000887116"/>
    </source>
</evidence>
<feature type="region of interest" description="Disordered" evidence="1">
    <location>
        <begin position="55"/>
        <end position="87"/>
    </location>
</feature>
<dbReference type="Proteomes" id="UP000887116">
    <property type="component" value="Unassembled WGS sequence"/>
</dbReference>
<evidence type="ECO:0000256" key="1">
    <source>
        <dbReference type="SAM" id="MobiDB-lite"/>
    </source>
</evidence>
<feature type="compositionally biased region" description="Polar residues" evidence="1">
    <location>
        <begin position="66"/>
        <end position="87"/>
    </location>
</feature>
<evidence type="ECO:0000313" key="2">
    <source>
        <dbReference type="EMBL" id="GFQ73196.1"/>
    </source>
</evidence>
<reference evidence="2" key="1">
    <citation type="submission" date="2020-07" db="EMBL/GenBank/DDBJ databases">
        <title>Multicomponent nature underlies the extraordinary mechanical properties of spider dragline silk.</title>
        <authorList>
            <person name="Kono N."/>
            <person name="Nakamura H."/>
            <person name="Mori M."/>
            <person name="Yoshida Y."/>
            <person name="Ohtoshi R."/>
            <person name="Malay A.D."/>
            <person name="Moran D.A.P."/>
            <person name="Tomita M."/>
            <person name="Numata K."/>
            <person name="Arakawa K."/>
        </authorList>
    </citation>
    <scope>NUCLEOTIDE SEQUENCE</scope>
</reference>
<gene>
    <name evidence="2" type="ORF">TNCT_496621</name>
</gene>
<organism evidence="2 3">
    <name type="scientific">Trichonephila clavata</name>
    <name type="common">Joro spider</name>
    <name type="synonym">Nephila clavata</name>
    <dbReference type="NCBI Taxonomy" id="2740835"/>
    <lineage>
        <taxon>Eukaryota</taxon>
        <taxon>Metazoa</taxon>
        <taxon>Ecdysozoa</taxon>
        <taxon>Arthropoda</taxon>
        <taxon>Chelicerata</taxon>
        <taxon>Arachnida</taxon>
        <taxon>Araneae</taxon>
        <taxon>Araneomorphae</taxon>
        <taxon>Entelegynae</taxon>
        <taxon>Araneoidea</taxon>
        <taxon>Nephilidae</taxon>
        <taxon>Trichonephila</taxon>
    </lineage>
</organism>
<dbReference type="OrthoDB" id="6414222at2759"/>